<feature type="transmembrane region" description="Helical" evidence="6">
    <location>
        <begin position="39"/>
        <end position="61"/>
    </location>
</feature>
<dbReference type="OrthoDB" id="9793390at2"/>
<protein>
    <submittedName>
        <fullName evidence="7">AI-2E family transporter</fullName>
    </submittedName>
</protein>
<evidence type="ECO:0000313" key="7">
    <source>
        <dbReference type="EMBL" id="TCZ77213.1"/>
    </source>
</evidence>
<keyword evidence="5 6" id="KW-0472">Membrane</keyword>
<dbReference type="EMBL" id="SKFG01000010">
    <property type="protein sequence ID" value="TCZ77213.1"/>
    <property type="molecule type" value="Genomic_DNA"/>
</dbReference>
<dbReference type="PANTHER" id="PTHR21716">
    <property type="entry name" value="TRANSMEMBRANE PROTEIN"/>
    <property type="match status" value="1"/>
</dbReference>
<name>A0A4R4EDD1_9BACL</name>
<dbReference type="Proteomes" id="UP000295418">
    <property type="component" value="Unassembled WGS sequence"/>
</dbReference>
<feature type="transmembrane region" description="Helical" evidence="6">
    <location>
        <begin position="243"/>
        <end position="262"/>
    </location>
</feature>
<dbReference type="AlphaFoldDB" id="A0A4R4EDD1"/>
<proteinExistence type="inferred from homology"/>
<evidence type="ECO:0000256" key="3">
    <source>
        <dbReference type="ARBA" id="ARBA00022692"/>
    </source>
</evidence>
<gene>
    <name evidence="7" type="ORF">E0485_12190</name>
</gene>
<evidence type="ECO:0000256" key="4">
    <source>
        <dbReference type="ARBA" id="ARBA00022989"/>
    </source>
</evidence>
<feature type="transmembrane region" description="Helical" evidence="6">
    <location>
        <begin position="274"/>
        <end position="292"/>
    </location>
</feature>
<evidence type="ECO:0000313" key="8">
    <source>
        <dbReference type="Proteomes" id="UP000295418"/>
    </source>
</evidence>
<dbReference type="PANTHER" id="PTHR21716:SF15">
    <property type="entry name" value="TRANSPORT PROTEIN YRRI-RELATED"/>
    <property type="match status" value="1"/>
</dbReference>
<feature type="transmembrane region" description="Helical" evidence="6">
    <location>
        <begin position="9"/>
        <end position="27"/>
    </location>
</feature>
<dbReference type="GO" id="GO:0005886">
    <property type="term" value="C:plasma membrane"/>
    <property type="evidence" value="ECO:0007669"/>
    <property type="project" value="UniProtKB-SubCell"/>
</dbReference>
<keyword evidence="4 6" id="KW-1133">Transmembrane helix</keyword>
<dbReference type="GO" id="GO:0055085">
    <property type="term" value="P:transmembrane transport"/>
    <property type="evidence" value="ECO:0007669"/>
    <property type="project" value="TreeGrafter"/>
</dbReference>
<dbReference type="InterPro" id="IPR002549">
    <property type="entry name" value="AI-2E-like"/>
</dbReference>
<evidence type="ECO:0000256" key="6">
    <source>
        <dbReference type="SAM" id="Phobius"/>
    </source>
</evidence>
<sequence>MERLWKNRWFAILIFVLLSLLVLYMLIQIRPLLVGTYDFIKAVLAPFFVAMIVSYVLNPIVNLLNERKVPRTIAILLIYAVFFTTLTVILMNIIPVLVMQLNELNDHMPDIMMHGQSMFDGLNQSKLMPGSVREGIYASMRMWEQNISVMISKFINGIGGTINLLFTAFIVPFLAFYILKDFQLIEKTALAIVPKKRRKEVASLLIDIDNALGSYIRGQFLVGLIVGILAYIGYWIIGMPYPLLLAGIVAIFDIVPYLGPFLGAAPAVIMASTVSWKMVLLVILINTIVQIMESNIVSPQVVGRTLNMHPLIIIFALLVGGEVGGVVGLILAVPFFAAMKVIIQHVFKYYIYRKTNRI</sequence>
<feature type="transmembrane region" description="Helical" evidence="6">
    <location>
        <begin position="312"/>
        <end position="338"/>
    </location>
</feature>
<keyword evidence="3 6" id="KW-0812">Transmembrane</keyword>
<comment type="subcellular location">
    <subcellularLocation>
        <location evidence="1">Membrane</location>
        <topology evidence="1">Multi-pass membrane protein</topology>
    </subcellularLocation>
</comment>
<evidence type="ECO:0000256" key="2">
    <source>
        <dbReference type="ARBA" id="ARBA00009773"/>
    </source>
</evidence>
<evidence type="ECO:0000256" key="5">
    <source>
        <dbReference type="ARBA" id="ARBA00023136"/>
    </source>
</evidence>
<comment type="caution">
    <text evidence="7">The sequence shown here is derived from an EMBL/GenBank/DDBJ whole genome shotgun (WGS) entry which is preliminary data.</text>
</comment>
<feature type="transmembrane region" description="Helical" evidence="6">
    <location>
        <begin position="220"/>
        <end position="237"/>
    </location>
</feature>
<keyword evidence="8" id="KW-1185">Reference proteome</keyword>
<evidence type="ECO:0000256" key="1">
    <source>
        <dbReference type="ARBA" id="ARBA00004141"/>
    </source>
</evidence>
<dbReference type="Pfam" id="PF01594">
    <property type="entry name" value="AI-2E_transport"/>
    <property type="match status" value="1"/>
</dbReference>
<dbReference type="RefSeq" id="WP_132418314.1">
    <property type="nucleotide sequence ID" value="NZ_SKFG01000010.1"/>
</dbReference>
<comment type="similarity">
    <text evidence="2">Belongs to the autoinducer-2 exporter (AI-2E) (TC 2.A.86) family.</text>
</comment>
<reference evidence="7 8" key="1">
    <citation type="submission" date="2019-03" db="EMBL/GenBank/DDBJ databases">
        <authorList>
            <person name="Kim M.K.M."/>
        </authorList>
    </citation>
    <scope>NUCLEOTIDE SEQUENCE [LARGE SCALE GENOMIC DNA]</scope>
    <source>
        <strain evidence="7 8">18JY21-1</strain>
    </source>
</reference>
<accession>A0A4R4EDD1</accession>
<feature type="transmembrane region" description="Helical" evidence="6">
    <location>
        <begin position="154"/>
        <end position="179"/>
    </location>
</feature>
<feature type="transmembrane region" description="Helical" evidence="6">
    <location>
        <begin position="73"/>
        <end position="98"/>
    </location>
</feature>
<organism evidence="7 8">
    <name type="scientific">Paenibacillus albiflavus</name>
    <dbReference type="NCBI Taxonomy" id="2545760"/>
    <lineage>
        <taxon>Bacteria</taxon>
        <taxon>Bacillati</taxon>
        <taxon>Bacillota</taxon>
        <taxon>Bacilli</taxon>
        <taxon>Bacillales</taxon>
        <taxon>Paenibacillaceae</taxon>
        <taxon>Paenibacillus</taxon>
    </lineage>
</organism>